<accession>A0A8C6H504</accession>
<dbReference type="Proteomes" id="UP000694415">
    <property type="component" value="Unplaced"/>
</dbReference>
<dbReference type="PROSITE" id="PS51257">
    <property type="entry name" value="PROKAR_LIPOPROTEIN"/>
    <property type="match status" value="1"/>
</dbReference>
<evidence type="ECO:0000313" key="1">
    <source>
        <dbReference type="Ensembl" id="ENSMSIP00000016797.1"/>
    </source>
</evidence>
<reference evidence="1" key="2">
    <citation type="submission" date="2025-09" db="UniProtKB">
        <authorList>
            <consortium name="Ensembl"/>
        </authorList>
    </citation>
    <scope>IDENTIFICATION</scope>
</reference>
<organism evidence="1 2">
    <name type="scientific">Mus spicilegus</name>
    <name type="common">Mound-building mouse</name>
    <dbReference type="NCBI Taxonomy" id="10103"/>
    <lineage>
        <taxon>Eukaryota</taxon>
        <taxon>Metazoa</taxon>
        <taxon>Chordata</taxon>
        <taxon>Craniata</taxon>
        <taxon>Vertebrata</taxon>
        <taxon>Euteleostomi</taxon>
        <taxon>Mammalia</taxon>
        <taxon>Eutheria</taxon>
        <taxon>Euarchontoglires</taxon>
        <taxon>Glires</taxon>
        <taxon>Rodentia</taxon>
        <taxon>Myomorpha</taxon>
        <taxon>Muroidea</taxon>
        <taxon>Muridae</taxon>
        <taxon>Murinae</taxon>
        <taxon>Mus</taxon>
        <taxon>Mus</taxon>
    </lineage>
</organism>
<protein>
    <submittedName>
        <fullName evidence="1">Uncharacterized protein</fullName>
    </submittedName>
</protein>
<proteinExistence type="predicted"/>
<dbReference type="GeneTree" id="ENSGT01030000234985"/>
<sequence>MKTSSGSFEQSFPVAALSSCKIIFFSSARLSGTNTSETKDSEDGTGFTLTYCFAFRTSRSSRADADSTNSAAISRLTFLSILAKPRALEALSLASWKSSLSARLISMTDLLSSAAPLSSALVHSSAQLSCRPDSRKLPVDFSSIPKSFPACASPPRI</sequence>
<name>A0A8C6H504_MUSSI</name>
<evidence type="ECO:0000313" key="2">
    <source>
        <dbReference type="Proteomes" id="UP000694415"/>
    </source>
</evidence>
<dbReference type="Ensembl" id="ENSMSIT00000021271.1">
    <property type="protein sequence ID" value="ENSMSIP00000016797.1"/>
    <property type="gene ID" value="ENSMSIG00000014386.1"/>
</dbReference>
<reference evidence="1" key="1">
    <citation type="submission" date="2025-08" db="UniProtKB">
        <authorList>
            <consortium name="Ensembl"/>
        </authorList>
    </citation>
    <scope>IDENTIFICATION</scope>
</reference>
<keyword evidence="2" id="KW-1185">Reference proteome</keyword>
<dbReference type="AlphaFoldDB" id="A0A8C6H504"/>